<evidence type="ECO:0008006" key="2">
    <source>
        <dbReference type="Google" id="ProtNLM"/>
    </source>
</evidence>
<dbReference type="AlphaFoldDB" id="A0A455SK89"/>
<accession>A0A455SK89</accession>
<gene>
    <name evidence="1" type="ORF">KTC_20830</name>
</gene>
<organism evidence="1">
    <name type="scientific">Thermosporothrix sp. COM3</name>
    <dbReference type="NCBI Taxonomy" id="2490863"/>
    <lineage>
        <taxon>Bacteria</taxon>
        <taxon>Bacillati</taxon>
        <taxon>Chloroflexota</taxon>
        <taxon>Ktedonobacteria</taxon>
        <taxon>Ktedonobacterales</taxon>
        <taxon>Thermosporotrichaceae</taxon>
        <taxon>Thermosporothrix</taxon>
    </lineage>
</organism>
<dbReference type="EMBL" id="AP019376">
    <property type="protein sequence ID" value="BBH87332.1"/>
    <property type="molecule type" value="Genomic_DNA"/>
</dbReference>
<proteinExistence type="predicted"/>
<reference evidence="1" key="1">
    <citation type="submission" date="2018-12" db="EMBL/GenBank/DDBJ databases">
        <title>Novel natural products biosynthetic potential of the class Ktedonobacteria.</title>
        <authorList>
            <person name="Zheng Y."/>
            <person name="Saitou A."/>
            <person name="Wang C.M."/>
            <person name="Toyoda A."/>
            <person name="Minakuchi Y."/>
            <person name="Sekiguchi Y."/>
            <person name="Ueda K."/>
            <person name="Takano H."/>
            <person name="Sakai Y."/>
            <person name="Yokota A."/>
            <person name="Yabe S."/>
        </authorList>
    </citation>
    <scope>NUCLEOTIDE SEQUENCE</scope>
    <source>
        <strain evidence="1">COM3</strain>
    </source>
</reference>
<sequence length="99" mass="11225">MSILMIRSKIQATHVTDIEAAVKRVFAALDREQPQGIRYASCRLSDGVTYVIILSLDDGIENPLPSLPEFRDFQEGLTQWMAEPPRPEPLTVIGSYRFF</sequence>
<protein>
    <recommendedName>
        <fullName evidence="2">ABM domain-containing protein</fullName>
    </recommendedName>
</protein>
<name>A0A455SK89_9CHLR</name>
<evidence type="ECO:0000313" key="1">
    <source>
        <dbReference type="EMBL" id="BBH87332.1"/>
    </source>
</evidence>